<dbReference type="EMBL" id="JXTC01000197">
    <property type="protein sequence ID" value="PON82313.1"/>
    <property type="molecule type" value="Genomic_DNA"/>
</dbReference>
<sequence>MQTSILRWSCGEGWATLLWWSCFGPSQRSIEKQRMQKRIEETIEFTWNREAESSLARLSSLSPSTR</sequence>
<dbReference type="AlphaFoldDB" id="A0A2P5E9U4"/>
<dbReference type="InParanoid" id="A0A2P5E9U4"/>
<dbReference type="Proteomes" id="UP000237000">
    <property type="component" value="Unassembled WGS sequence"/>
</dbReference>
<keyword evidence="2" id="KW-1185">Reference proteome</keyword>
<proteinExistence type="predicted"/>
<reference evidence="2" key="1">
    <citation type="submission" date="2016-06" db="EMBL/GenBank/DDBJ databases">
        <title>Parallel loss of symbiosis genes in relatives of nitrogen-fixing non-legume Parasponia.</title>
        <authorList>
            <person name="Van Velzen R."/>
            <person name="Holmer R."/>
            <person name="Bu F."/>
            <person name="Rutten L."/>
            <person name="Van Zeijl A."/>
            <person name="Liu W."/>
            <person name="Santuari L."/>
            <person name="Cao Q."/>
            <person name="Sharma T."/>
            <person name="Shen D."/>
            <person name="Roswanjaya Y."/>
            <person name="Wardhani T."/>
            <person name="Kalhor M.S."/>
            <person name="Jansen J."/>
            <person name="Van den Hoogen J."/>
            <person name="Gungor B."/>
            <person name="Hartog M."/>
            <person name="Hontelez J."/>
            <person name="Verver J."/>
            <person name="Yang W.-C."/>
            <person name="Schijlen E."/>
            <person name="Repin R."/>
            <person name="Schilthuizen M."/>
            <person name="Schranz E."/>
            <person name="Heidstra R."/>
            <person name="Miyata K."/>
            <person name="Fedorova E."/>
            <person name="Kohlen W."/>
            <person name="Bisseling T."/>
            <person name="Smit S."/>
            <person name="Geurts R."/>
        </authorList>
    </citation>
    <scope>NUCLEOTIDE SEQUENCE [LARGE SCALE GENOMIC DNA]</scope>
    <source>
        <strain evidence="2">cv. RG33-2</strain>
    </source>
</reference>
<name>A0A2P5E9U4_TREOI</name>
<evidence type="ECO:0000313" key="1">
    <source>
        <dbReference type="EMBL" id="PON82313.1"/>
    </source>
</evidence>
<evidence type="ECO:0000313" key="2">
    <source>
        <dbReference type="Proteomes" id="UP000237000"/>
    </source>
</evidence>
<accession>A0A2P5E9U4</accession>
<protein>
    <submittedName>
        <fullName evidence="1">Uncharacterized protein</fullName>
    </submittedName>
</protein>
<organism evidence="1 2">
    <name type="scientific">Trema orientale</name>
    <name type="common">Charcoal tree</name>
    <name type="synonym">Celtis orientalis</name>
    <dbReference type="NCBI Taxonomy" id="63057"/>
    <lineage>
        <taxon>Eukaryota</taxon>
        <taxon>Viridiplantae</taxon>
        <taxon>Streptophyta</taxon>
        <taxon>Embryophyta</taxon>
        <taxon>Tracheophyta</taxon>
        <taxon>Spermatophyta</taxon>
        <taxon>Magnoliopsida</taxon>
        <taxon>eudicotyledons</taxon>
        <taxon>Gunneridae</taxon>
        <taxon>Pentapetalae</taxon>
        <taxon>rosids</taxon>
        <taxon>fabids</taxon>
        <taxon>Rosales</taxon>
        <taxon>Cannabaceae</taxon>
        <taxon>Trema</taxon>
    </lineage>
</organism>
<comment type="caution">
    <text evidence="1">The sequence shown here is derived from an EMBL/GenBank/DDBJ whole genome shotgun (WGS) entry which is preliminary data.</text>
</comment>
<gene>
    <name evidence="1" type="ORF">TorRG33x02_219290</name>
</gene>